<keyword evidence="2" id="KW-0812">Transmembrane</keyword>
<dbReference type="KEGG" id="ela:UCREL1_3177"/>
<feature type="transmembrane region" description="Helical" evidence="2">
    <location>
        <begin position="112"/>
        <end position="129"/>
    </location>
</feature>
<reference evidence="4" key="1">
    <citation type="journal article" date="2013" name="Genome Announc.">
        <title>Draft genome sequence of the grapevine dieback fungus Eutypa lata UCR-EL1.</title>
        <authorList>
            <person name="Blanco-Ulate B."/>
            <person name="Rolshausen P.E."/>
            <person name="Cantu D."/>
        </authorList>
    </citation>
    <scope>NUCLEOTIDE SEQUENCE [LARGE SCALE GENOMIC DNA]</scope>
    <source>
        <strain evidence="4">UCR-EL1</strain>
    </source>
</reference>
<proteinExistence type="predicted"/>
<organism evidence="3 4">
    <name type="scientific">Eutypa lata (strain UCR-EL1)</name>
    <name type="common">Grapevine dieback disease fungus</name>
    <name type="synonym">Eutypa armeniacae</name>
    <dbReference type="NCBI Taxonomy" id="1287681"/>
    <lineage>
        <taxon>Eukaryota</taxon>
        <taxon>Fungi</taxon>
        <taxon>Dikarya</taxon>
        <taxon>Ascomycota</taxon>
        <taxon>Pezizomycotina</taxon>
        <taxon>Sordariomycetes</taxon>
        <taxon>Xylariomycetidae</taxon>
        <taxon>Xylariales</taxon>
        <taxon>Diatrypaceae</taxon>
        <taxon>Eutypa</taxon>
    </lineage>
</organism>
<evidence type="ECO:0000256" key="1">
    <source>
        <dbReference type="SAM" id="MobiDB-lite"/>
    </source>
</evidence>
<feature type="region of interest" description="Disordered" evidence="1">
    <location>
        <begin position="165"/>
        <end position="198"/>
    </location>
</feature>
<keyword evidence="4" id="KW-1185">Reference proteome</keyword>
<protein>
    <submittedName>
        <fullName evidence="3">Uncharacterized protein</fullName>
    </submittedName>
</protein>
<feature type="transmembrane region" description="Helical" evidence="2">
    <location>
        <begin position="50"/>
        <end position="77"/>
    </location>
</feature>
<keyword evidence="2" id="KW-1133">Transmembrane helix</keyword>
<accession>M7SZ40</accession>
<evidence type="ECO:0000313" key="4">
    <source>
        <dbReference type="Proteomes" id="UP000012174"/>
    </source>
</evidence>
<dbReference type="HOGENOM" id="CLU_1378130_0_0_1"/>
<dbReference type="STRING" id="1287681.M7SZ40"/>
<dbReference type="OrthoDB" id="3928876at2759"/>
<feature type="transmembrane region" description="Helical" evidence="2">
    <location>
        <begin position="84"/>
        <end position="106"/>
    </location>
</feature>
<dbReference type="AlphaFoldDB" id="M7SZ40"/>
<keyword evidence="2" id="KW-0472">Membrane</keyword>
<dbReference type="Pfam" id="PF16015">
    <property type="entry name" value="Promethin"/>
    <property type="match status" value="1"/>
</dbReference>
<evidence type="ECO:0000313" key="3">
    <source>
        <dbReference type="EMBL" id="EMR69813.1"/>
    </source>
</evidence>
<evidence type="ECO:0000256" key="2">
    <source>
        <dbReference type="SAM" id="Phobius"/>
    </source>
</evidence>
<feature type="compositionally biased region" description="Basic and acidic residues" evidence="1">
    <location>
        <begin position="182"/>
        <end position="198"/>
    </location>
</feature>
<gene>
    <name evidence="3" type="ORF">UCREL1_3177</name>
</gene>
<name>M7SZ40_EUTLA</name>
<dbReference type="eggNOG" id="ENOG502S8KA">
    <property type="taxonomic scope" value="Eukaryota"/>
</dbReference>
<dbReference type="EMBL" id="KB706013">
    <property type="protein sequence ID" value="EMR69813.1"/>
    <property type="molecule type" value="Genomic_DNA"/>
</dbReference>
<dbReference type="Proteomes" id="UP000012174">
    <property type="component" value="Unassembled WGS sequence"/>
</dbReference>
<sequence>MGIDNAAARAKSTAHDVLAFGQRQVDRAVLPETRQRAYEGVGAFAQEKPILFSLIATQVLFASLPVLCFATFVLSLAGLAFASALLFALFWTGIALFVFLVPALLLASVVSALVWVWAISAFLVTRWAYQKTQTQSTASTTTPKTNKSVVVRTGGVDGGHVVFSPTNPDPGLTDVNGGSNDDGGKTLAKTEETARTDE</sequence>